<dbReference type="EMBL" id="FMAC01000006">
    <property type="protein sequence ID" value="SCB27036.1"/>
    <property type="molecule type" value="Genomic_DNA"/>
</dbReference>
<dbReference type="STRING" id="52131.GA0061100_10673"/>
<evidence type="ECO:0000256" key="2">
    <source>
        <dbReference type="ARBA" id="ARBA00022475"/>
    </source>
</evidence>
<dbReference type="GO" id="GO:0020037">
    <property type="term" value="F:heme binding"/>
    <property type="evidence" value="ECO:0007669"/>
    <property type="project" value="InterPro"/>
</dbReference>
<protein>
    <submittedName>
        <fullName evidence="13">Cytochrome c, mono-and diheme variants</fullName>
    </submittedName>
</protein>
<dbReference type="InterPro" id="IPR014353">
    <property type="entry name" value="Membr-bd_ADH_cyt_c"/>
</dbReference>
<feature type="binding site" description="covalent" evidence="9">
    <location>
        <position position="350"/>
    </location>
    <ligand>
        <name>heme c</name>
        <dbReference type="ChEBI" id="CHEBI:61717"/>
        <label>3</label>
    </ligand>
</feature>
<name>A0A1C3VGZ6_9HYPH</name>
<dbReference type="Pfam" id="PF00034">
    <property type="entry name" value="Cytochrom_C"/>
    <property type="match status" value="1"/>
</dbReference>
<evidence type="ECO:0000256" key="9">
    <source>
        <dbReference type="PIRSR" id="PIRSR000018-50"/>
    </source>
</evidence>
<keyword evidence="6" id="KW-0677">Repeat</keyword>
<evidence type="ECO:0000256" key="5">
    <source>
        <dbReference type="ARBA" id="ARBA00022729"/>
    </source>
</evidence>
<evidence type="ECO:0000256" key="1">
    <source>
        <dbReference type="ARBA" id="ARBA00004236"/>
    </source>
</evidence>
<dbReference type="AlphaFoldDB" id="A0A1C3VGZ6"/>
<evidence type="ECO:0000313" key="14">
    <source>
        <dbReference type="Proteomes" id="UP000186228"/>
    </source>
</evidence>
<dbReference type="PANTHER" id="PTHR35008:SF8">
    <property type="entry name" value="ALCOHOL DEHYDROGENASE CYTOCHROME C SUBUNIT"/>
    <property type="match status" value="1"/>
</dbReference>
<feature type="domain" description="Cytochrome c" evidence="12">
    <location>
        <begin position="59"/>
        <end position="162"/>
    </location>
</feature>
<dbReference type="InterPro" id="IPR009056">
    <property type="entry name" value="Cyt_c-like_dom"/>
</dbReference>
<evidence type="ECO:0000256" key="7">
    <source>
        <dbReference type="ARBA" id="ARBA00023004"/>
    </source>
</evidence>
<keyword evidence="3 9" id="KW-0349">Heme</keyword>
<dbReference type="InterPro" id="IPR051459">
    <property type="entry name" value="Cytochrome_c-type_DH"/>
</dbReference>
<dbReference type="GO" id="GO:0005506">
    <property type="term" value="F:iron ion binding"/>
    <property type="evidence" value="ECO:0007669"/>
    <property type="project" value="InterPro"/>
</dbReference>
<keyword evidence="14" id="KW-1185">Reference proteome</keyword>
<feature type="domain" description="Cytochrome c" evidence="12">
    <location>
        <begin position="204"/>
        <end position="313"/>
    </location>
</feature>
<feature type="binding site" description="axial binding residue" evidence="10">
    <location>
        <position position="354"/>
    </location>
    <ligand>
        <name>heme c</name>
        <dbReference type="ChEBI" id="CHEBI:61717"/>
        <label>3</label>
    </ligand>
    <ligandPart>
        <name>Fe</name>
        <dbReference type="ChEBI" id="CHEBI:18248"/>
    </ligandPart>
</feature>
<sequence length="455" mass="47962">MKKIIGILLAVIVIIALGFVGWLLLGRDPTSFAGGSTVALDDYQAGTVSGVPAQLASADSVKRGEYLAHAADCQACHTAPGGIPFAGGFAFNMPFGTIYSTNITPDRDTGIGNYTDAQFLAAVHKGIRADGEKLYPAMPYASYTYMTDADVLAIKAYLVTLPPAHAPAKPDQLSWPFDQRGLLSLWSAAFNTDERFRPNTGQSPQWNRGAYLAEALGHCGECHTPRNLVFALDNHRKFAGAVTAGWHAYNISSDKNSGIGDWSDEDIYLYLSTGHANGHGGAAGPMGEATDDSLSYLVPDDVHALVTYLRSIPAHATDLPRTVTTAAPASHKEGVADVDPRGEKIFAGACASCHDWTGVSPVTGYATLTGVRAVNDPGATNVAQTVINGVNRTTADGRIFMPAFGQGYSDDDIAAVANYVTARFGAKGAHLTGKDVANLRKQAAQQPHPPEANNG</sequence>
<comment type="cofactor">
    <cofactor evidence="9">
        <name>heme c</name>
        <dbReference type="ChEBI" id="CHEBI:61717"/>
    </cofactor>
    <text evidence="9">Binds 3 heme c groups covalently per subunit.</text>
</comment>
<feature type="binding site" description="covalent" evidence="9">
    <location>
        <position position="219"/>
    </location>
    <ligand>
        <name>heme c</name>
        <dbReference type="ChEBI" id="CHEBI:61717"/>
        <label>2</label>
    </ligand>
</feature>
<dbReference type="Gene3D" id="1.10.760.10">
    <property type="entry name" value="Cytochrome c-like domain"/>
    <property type="match status" value="2"/>
</dbReference>
<dbReference type="InterPro" id="IPR036909">
    <property type="entry name" value="Cyt_c-like_dom_sf"/>
</dbReference>
<dbReference type="SUPFAM" id="SSF46626">
    <property type="entry name" value="Cytochrome c"/>
    <property type="match status" value="3"/>
</dbReference>
<evidence type="ECO:0000256" key="10">
    <source>
        <dbReference type="PIRSR" id="PIRSR000018-51"/>
    </source>
</evidence>
<evidence type="ECO:0000313" key="13">
    <source>
        <dbReference type="EMBL" id="SCB27036.1"/>
    </source>
</evidence>
<dbReference type="GO" id="GO:0005886">
    <property type="term" value="C:plasma membrane"/>
    <property type="evidence" value="ECO:0007669"/>
    <property type="project" value="UniProtKB-SubCell"/>
</dbReference>
<feature type="binding site" description="covalent" evidence="9">
    <location>
        <position position="73"/>
    </location>
    <ligand>
        <name>heme c</name>
        <dbReference type="ChEBI" id="CHEBI:61717"/>
        <label>1</label>
    </ligand>
</feature>
<dbReference type="Pfam" id="PF13442">
    <property type="entry name" value="Cytochrome_CBB3"/>
    <property type="match status" value="1"/>
</dbReference>
<evidence type="ECO:0000259" key="12">
    <source>
        <dbReference type="PROSITE" id="PS51007"/>
    </source>
</evidence>
<dbReference type="PIRSF" id="PIRSF000018">
    <property type="entry name" value="Mb_ADH_cyt_c"/>
    <property type="match status" value="1"/>
</dbReference>
<dbReference type="PROSITE" id="PS51007">
    <property type="entry name" value="CYTC"/>
    <property type="match status" value="3"/>
</dbReference>
<keyword evidence="11" id="KW-0812">Transmembrane</keyword>
<accession>A0A1C3VGZ6</accession>
<dbReference type="PANTHER" id="PTHR35008">
    <property type="entry name" value="BLL4482 PROTEIN-RELATED"/>
    <property type="match status" value="1"/>
</dbReference>
<dbReference type="GO" id="GO:0016614">
    <property type="term" value="F:oxidoreductase activity, acting on CH-OH group of donors"/>
    <property type="evidence" value="ECO:0007669"/>
    <property type="project" value="InterPro"/>
</dbReference>
<gene>
    <name evidence="13" type="ORF">GA0061100_10673</name>
</gene>
<comment type="subcellular location">
    <subcellularLocation>
        <location evidence="1">Cell membrane</location>
    </subcellularLocation>
</comment>
<evidence type="ECO:0000256" key="11">
    <source>
        <dbReference type="SAM" id="Phobius"/>
    </source>
</evidence>
<feature type="transmembrane region" description="Helical" evidence="11">
    <location>
        <begin position="7"/>
        <end position="25"/>
    </location>
</feature>
<feature type="binding site" description="axial binding residue" evidence="10">
    <location>
        <position position="77"/>
    </location>
    <ligand>
        <name>heme c</name>
        <dbReference type="ChEBI" id="CHEBI:61717"/>
        <label>1</label>
    </ligand>
    <ligandPart>
        <name>Fe</name>
        <dbReference type="ChEBI" id="CHEBI:18248"/>
    </ligandPart>
</feature>
<keyword evidence="4 10" id="KW-0479">Metal-binding</keyword>
<evidence type="ECO:0000256" key="8">
    <source>
        <dbReference type="ARBA" id="ARBA00023136"/>
    </source>
</evidence>
<keyword evidence="11" id="KW-1133">Transmembrane helix</keyword>
<keyword evidence="8 11" id="KW-0472">Membrane</keyword>
<proteinExistence type="predicted"/>
<feature type="binding site" description="axial binding residue" evidence="10">
    <location>
        <position position="223"/>
    </location>
    <ligand>
        <name>heme c</name>
        <dbReference type="ChEBI" id="CHEBI:61717"/>
        <label>2</label>
    </ligand>
    <ligandPart>
        <name>Fe</name>
        <dbReference type="ChEBI" id="CHEBI:18248"/>
    </ligandPart>
</feature>
<feature type="domain" description="Cytochrome c" evidence="12">
    <location>
        <begin position="337"/>
        <end position="424"/>
    </location>
</feature>
<organism evidence="13 14">
    <name type="scientific">Rhizobium hainanense</name>
    <dbReference type="NCBI Taxonomy" id="52131"/>
    <lineage>
        <taxon>Bacteria</taxon>
        <taxon>Pseudomonadati</taxon>
        <taxon>Pseudomonadota</taxon>
        <taxon>Alphaproteobacteria</taxon>
        <taxon>Hyphomicrobiales</taxon>
        <taxon>Rhizobiaceae</taxon>
        <taxon>Rhizobium/Agrobacterium group</taxon>
        <taxon>Rhizobium</taxon>
    </lineage>
</organism>
<dbReference type="GO" id="GO:0009055">
    <property type="term" value="F:electron transfer activity"/>
    <property type="evidence" value="ECO:0007669"/>
    <property type="project" value="InterPro"/>
</dbReference>
<feature type="binding site" description="covalent" evidence="9">
    <location>
        <position position="76"/>
    </location>
    <ligand>
        <name>heme c</name>
        <dbReference type="ChEBI" id="CHEBI:61717"/>
        <label>1</label>
    </ligand>
</feature>
<dbReference type="RefSeq" id="WP_075854407.1">
    <property type="nucleotide sequence ID" value="NZ_FMAC01000006.1"/>
</dbReference>
<reference evidence="14" key="1">
    <citation type="submission" date="2016-08" db="EMBL/GenBank/DDBJ databases">
        <authorList>
            <person name="Varghese N."/>
            <person name="Submissions Spin"/>
        </authorList>
    </citation>
    <scope>NUCLEOTIDE SEQUENCE [LARGE SCALE GENOMIC DNA]</scope>
    <source>
        <strain evidence="14">CCBAU 57015</strain>
    </source>
</reference>
<feature type="binding site" description="covalent" evidence="9">
    <location>
        <position position="222"/>
    </location>
    <ligand>
        <name>heme c</name>
        <dbReference type="ChEBI" id="CHEBI:61717"/>
        <label>2</label>
    </ligand>
</feature>
<evidence type="ECO:0000256" key="6">
    <source>
        <dbReference type="ARBA" id="ARBA00022737"/>
    </source>
</evidence>
<dbReference type="Proteomes" id="UP000186228">
    <property type="component" value="Unassembled WGS sequence"/>
</dbReference>
<evidence type="ECO:0000256" key="3">
    <source>
        <dbReference type="ARBA" id="ARBA00022617"/>
    </source>
</evidence>
<evidence type="ECO:0000256" key="4">
    <source>
        <dbReference type="ARBA" id="ARBA00022723"/>
    </source>
</evidence>
<dbReference type="OrthoDB" id="9811281at2"/>
<keyword evidence="2" id="KW-1003">Cell membrane</keyword>
<keyword evidence="7 10" id="KW-0408">Iron</keyword>
<feature type="binding site" description="covalent" evidence="9">
    <location>
        <position position="353"/>
    </location>
    <ligand>
        <name>heme c</name>
        <dbReference type="ChEBI" id="CHEBI:61717"/>
        <label>3</label>
    </ligand>
</feature>
<keyword evidence="5" id="KW-0732">Signal</keyword>